<feature type="transmembrane region" description="Helical" evidence="2">
    <location>
        <begin position="176"/>
        <end position="197"/>
    </location>
</feature>
<evidence type="ECO:0000256" key="2">
    <source>
        <dbReference type="SAM" id="Phobius"/>
    </source>
</evidence>
<feature type="compositionally biased region" description="Low complexity" evidence="1">
    <location>
        <begin position="236"/>
        <end position="246"/>
    </location>
</feature>
<keyword evidence="4" id="KW-1185">Reference proteome</keyword>
<feature type="compositionally biased region" description="Basic and acidic residues" evidence="1">
    <location>
        <begin position="274"/>
        <end position="285"/>
    </location>
</feature>
<dbReference type="RefSeq" id="WP_103886792.1">
    <property type="nucleotide sequence ID" value="NZ_FNVU01000007.1"/>
</dbReference>
<feature type="compositionally biased region" description="Basic residues" evidence="1">
    <location>
        <begin position="286"/>
        <end position="298"/>
    </location>
</feature>
<reference evidence="3 4" key="1">
    <citation type="submission" date="2016-10" db="EMBL/GenBank/DDBJ databases">
        <authorList>
            <person name="de Groot N.N."/>
        </authorList>
    </citation>
    <scope>NUCLEOTIDE SEQUENCE [LARGE SCALE GENOMIC DNA]</scope>
    <source>
        <strain evidence="3 4">CGMCC 4.2023</strain>
    </source>
</reference>
<sequence length="307" mass="30185">MSDDGRAGLPGPRRPEGPPGPRGTGGSGGVPVHPGVPAGRADWLTHDAAEALLSGRRPPLADAQAEGEAQRLALLLLAAAAGPASLDALDPLREEEALAAFRAARAARTDGPAVELPAVGAPSPCVPVAGRPAAGRPGPGVSLPEPVVVGRFAASRSCAERAVPARRARVGRSTRIVMAAAASVVVLGGVAVAVAAVTGQAGAREPVRPAGTSAPSTATPDRSGGPDAGVVGVTGHGAEAPGDAPDPGGPPPAPPAHGAAHGAERQLVAPSAHGNHEHGDGDQKKHLPRGRHRARGHSRVTPPGASH</sequence>
<feature type="region of interest" description="Disordered" evidence="1">
    <location>
        <begin position="201"/>
        <end position="307"/>
    </location>
</feature>
<organism evidence="3 4">
    <name type="scientific">Actinacidiphila yanglinensis</name>
    <dbReference type="NCBI Taxonomy" id="310779"/>
    <lineage>
        <taxon>Bacteria</taxon>
        <taxon>Bacillati</taxon>
        <taxon>Actinomycetota</taxon>
        <taxon>Actinomycetes</taxon>
        <taxon>Kitasatosporales</taxon>
        <taxon>Streptomycetaceae</taxon>
        <taxon>Actinacidiphila</taxon>
    </lineage>
</organism>
<dbReference type="Proteomes" id="UP000236754">
    <property type="component" value="Unassembled WGS sequence"/>
</dbReference>
<dbReference type="EMBL" id="FNVU01000007">
    <property type="protein sequence ID" value="SEG61919.1"/>
    <property type="molecule type" value="Genomic_DNA"/>
</dbReference>
<evidence type="ECO:0000256" key="1">
    <source>
        <dbReference type="SAM" id="MobiDB-lite"/>
    </source>
</evidence>
<proteinExistence type="predicted"/>
<dbReference type="AlphaFoldDB" id="A0A1H6BMH3"/>
<gene>
    <name evidence="3" type="ORF">SAMN05216223_10745</name>
</gene>
<keyword evidence="2" id="KW-0472">Membrane</keyword>
<feature type="compositionally biased region" description="Low complexity" evidence="1">
    <location>
        <begin position="30"/>
        <end position="41"/>
    </location>
</feature>
<keyword evidence="2" id="KW-1133">Transmembrane helix</keyword>
<evidence type="ECO:0000313" key="4">
    <source>
        <dbReference type="Proteomes" id="UP000236754"/>
    </source>
</evidence>
<protein>
    <submittedName>
        <fullName evidence="3">Uncharacterized protein</fullName>
    </submittedName>
</protein>
<accession>A0A1H6BMH3</accession>
<keyword evidence="2" id="KW-0812">Transmembrane</keyword>
<evidence type="ECO:0000313" key="3">
    <source>
        <dbReference type="EMBL" id="SEG61919.1"/>
    </source>
</evidence>
<name>A0A1H6BMH3_9ACTN</name>
<feature type="region of interest" description="Disordered" evidence="1">
    <location>
        <begin position="1"/>
        <end position="43"/>
    </location>
</feature>